<reference evidence="15" key="1">
    <citation type="submission" date="2021-02" db="EMBL/GenBank/DDBJ databases">
        <title>Fulvivirga sp. S481 isolated from sea water.</title>
        <authorList>
            <person name="Bae S.S."/>
            <person name="Baek K."/>
        </authorList>
    </citation>
    <scope>NUCLEOTIDE SEQUENCE</scope>
    <source>
        <strain evidence="15">S481</strain>
    </source>
</reference>
<dbReference type="CDD" id="cd00609">
    <property type="entry name" value="AAT_like"/>
    <property type="match status" value="1"/>
</dbReference>
<gene>
    <name evidence="12 15" type="primary">hisC</name>
    <name evidence="15" type="ORF">JR347_11245</name>
</gene>
<keyword evidence="10 12" id="KW-0368">Histidine biosynthesis</keyword>
<comment type="similarity">
    <text evidence="4 12">Belongs to the class-II pyridoxal-phosphate-dependent aminotransferase family. Histidinol-phosphate aminotransferase subfamily.</text>
</comment>
<evidence type="ECO:0000256" key="1">
    <source>
        <dbReference type="ARBA" id="ARBA00001933"/>
    </source>
</evidence>
<feature type="modified residue" description="N6-(pyridoxal phosphate)lysine" evidence="12">
    <location>
        <position position="205"/>
    </location>
</feature>
<dbReference type="InterPro" id="IPR015421">
    <property type="entry name" value="PyrdxlP-dep_Trfase_major"/>
</dbReference>
<evidence type="ECO:0000256" key="2">
    <source>
        <dbReference type="ARBA" id="ARBA00005011"/>
    </source>
</evidence>
<dbReference type="Gene3D" id="3.90.1150.10">
    <property type="entry name" value="Aspartate Aminotransferase, domain 1"/>
    <property type="match status" value="1"/>
</dbReference>
<evidence type="ECO:0000313" key="16">
    <source>
        <dbReference type="Proteomes" id="UP000662783"/>
    </source>
</evidence>
<dbReference type="InterPro" id="IPR001917">
    <property type="entry name" value="Aminotrans_II_pyridoxalP_BS"/>
</dbReference>
<dbReference type="InterPro" id="IPR015422">
    <property type="entry name" value="PyrdxlP-dep_Trfase_small"/>
</dbReference>
<evidence type="ECO:0000256" key="4">
    <source>
        <dbReference type="ARBA" id="ARBA00007970"/>
    </source>
</evidence>
<dbReference type="NCBIfam" id="TIGR01141">
    <property type="entry name" value="hisC"/>
    <property type="match status" value="1"/>
</dbReference>
<evidence type="ECO:0000256" key="13">
    <source>
        <dbReference type="SAM" id="Coils"/>
    </source>
</evidence>
<evidence type="ECO:0000256" key="10">
    <source>
        <dbReference type="ARBA" id="ARBA00023102"/>
    </source>
</evidence>
<dbReference type="PANTHER" id="PTHR42885">
    <property type="entry name" value="HISTIDINOL-PHOSPHATE AMINOTRANSFERASE-RELATED"/>
    <property type="match status" value="1"/>
</dbReference>
<dbReference type="InterPro" id="IPR004839">
    <property type="entry name" value="Aminotransferase_I/II_large"/>
</dbReference>
<dbReference type="KEGG" id="fuv:JR347_11245"/>
<protein>
    <recommendedName>
        <fullName evidence="12">Histidinol-phosphate aminotransferase</fullName>
        <ecNumber evidence="12">2.6.1.9</ecNumber>
    </recommendedName>
    <alternativeName>
        <fullName evidence="12">Imidazole acetol-phosphate transaminase</fullName>
    </alternativeName>
</protein>
<evidence type="ECO:0000256" key="6">
    <source>
        <dbReference type="ARBA" id="ARBA00022576"/>
    </source>
</evidence>
<keyword evidence="7 12" id="KW-0028">Amino-acid biosynthesis</keyword>
<keyword evidence="13" id="KW-0175">Coiled coil</keyword>
<comment type="pathway">
    <text evidence="2 12">Amino-acid biosynthesis; L-histidine biosynthesis; L-histidine from 5-phospho-alpha-D-ribose 1-diphosphate: step 7/9.</text>
</comment>
<dbReference type="EC" id="2.6.1.9" evidence="12"/>
<dbReference type="PROSITE" id="PS00599">
    <property type="entry name" value="AA_TRANSFER_CLASS_2"/>
    <property type="match status" value="1"/>
</dbReference>
<dbReference type="HAMAP" id="MF_01023">
    <property type="entry name" value="HisC_aminotrans_2"/>
    <property type="match status" value="1"/>
</dbReference>
<comment type="cofactor">
    <cofactor evidence="1 12">
        <name>pyridoxal 5'-phosphate</name>
        <dbReference type="ChEBI" id="CHEBI:597326"/>
    </cofactor>
</comment>
<proteinExistence type="inferred from homology"/>
<dbReference type="Pfam" id="PF00155">
    <property type="entry name" value="Aminotran_1_2"/>
    <property type="match status" value="1"/>
</dbReference>
<evidence type="ECO:0000256" key="7">
    <source>
        <dbReference type="ARBA" id="ARBA00022605"/>
    </source>
</evidence>
<feature type="coiled-coil region" evidence="13">
    <location>
        <begin position="245"/>
        <end position="276"/>
    </location>
</feature>
<organism evidence="15 16">
    <name type="scientific">Fulvivirga lutea</name>
    <dbReference type="NCBI Taxonomy" id="2810512"/>
    <lineage>
        <taxon>Bacteria</taxon>
        <taxon>Pseudomonadati</taxon>
        <taxon>Bacteroidota</taxon>
        <taxon>Cytophagia</taxon>
        <taxon>Cytophagales</taxon>
        <taxon>Fulvivirgaceae</taxon>
        <taxon>Fulvivirga</taxon>
    </lineage>
</organism>
<dbReference type="PANTHER" id="PTHR42885:SF2">
    <property type="entry name" value="HISTIDINOL-PHOSPHATE AMINOTRANSFERASE"/>
    <property type="match status" value="1"/>
</dbReference>
<evidence type="ECO:0000259" key="14">
    <source>
        <dbReference type="Pfam" id="PF00155"/>
    </source>
</evidence>
<dbReference type="AlphaFoldDB" id="A0A974WFK2"/>
<evidence type="ECO:0000313" key="15">
    <source>
        <dbReference type="EMBL" id="QSE96187.1"/>
    </source>
</evidence>
<evidence type="ECO:0000256" key="3">
    <source>
        <dbReference type="ARBA" id="ARBA00005189"/>
    </source>
</evidence>
<dbReference type="SUPFAM" id="SSF53383">
    <property type="entry name" value="PLP-dependent transferases"/>
    <property type="match status" value="1"/>
</dbReference>
<dbReference type="EMBL" id="CP070608">
    <property type="protein sequence ID" value="QSE96187.1"/>
    <property type="molecule type" value="Genomic_DNA"/>
</dbReference>
<accession>A0A974WFK2</accession>
<dbReference type="Proteomes" id="UP000662783">
    <property type="component" value="Chromosome"/>
</dbReference>
<dbReference type="GO" id="GO:0004400">
    <property type="term" value="F:histidinol-phosphate transaminase activity"/>
    <property type="evidence" value="ECO:0007669"/>
    <property type="project" value="UniProtKB-UniRule"/>
</dbReference>
<evidence type="ECO:0000256" key="12">
    <source>
        <dbReference type="HAMAP-Rule" id="MF_01023"/>
    </source>
</evidence>
<sequence>MNINQLVRPNIRAMRPYSSARDEYQSTDKVTLLDANENPYNTEYNRYPDPYQNLLKYKISEVKNIDKENIFLGNGSDEAIDLIFRIFCEPTIDNVVIPDPTYGMYEVAAAIQNIEVKRIPLGTNFTLSTKEILEATDSRTKVIFICNPNNPTGNAFDEYDIFQLLENFNGVVVIDEAYIDFSESKSLINRIKDDNNLIVLQTFSKAWGLAGLRLGVAFSNPEIIQLFNKVKAPYNLSSTTQKQACKLIDRKKDILNKEVKELIENRKSMIQKLQKLAVIDKIYQSETNFLLVKFKNHQEAYNQLKINGLIVRDRSTALNCNGCLRITIGTQEENEKVLKTLETL</sequence>
<evidence type="ECO:0000256" key="11">
    <source>
        <dbReference type="ARBA" id="ARBA00047481"/>
    </source>
</evidence>
<dbReference type="InterPro" id="IPR015424">
    <property type="entry name" value="PyrdxlP-dep_Trfase"/>
</dbReference>
<evidence type="ECO:0000256" key="9">
    <source>
        <dbReference type="ARBA" id="ARBA00022898"/>
    </source>
</evidence>
<feature type="domain" description="Aminotransferase class I/classII large" evidence="14">
    <location>
        <begin position="41"/>
        <end position="340"/>
    </location>
</feature>
<keyword evidence="16" id="KW-1185">Reference proteome</keyword>
<comment type="subunit">
    <text evidence="5 12">Homodimer.</text>
</comment>
<comment type="pathway">
    <text evidence="3">Lipid metabolism.</text>
</comment>
<dbReference type="InterPro" id="IPR005861">
    <property type="entry name" value="HisP_aminotrans"/>
</dbReference>
<name>A0A974WFK2_9BACT</name>
<dbReference type="GO" id="GO:0000105">
    <property type="term" value="P:L-histidine biosynthetic process"/>
    <property type="evidence" value="ECO:0007669"/>
    <property type="project" value="UniProtKB-UniRule"/>
</dbReference>
<evidence type="ECO:0000256" key="8">
    <source>
        <dbReference type="ARBA" id="ARBA00022679"/>
    </source>
</evidence>
<evidence type="ECO:0000256" key="5">
    <source>
        <dbReference type="ARBA" id="ARBA00011738"/>
    </source>
</evidence>
<keyword evidence="6 12" id="KW-0032">Aminotransferase</keyword>
<comment type="catalytic activity">
    <reaction evidence="11 12">
        <text>L-histidinol phosphate + 2-oxoglutarate = 3-(imidazol-4-yl)-2-oxopropyl phosphate + L-glutamate</text>
        <dbReference type="Rhea" id="RHEA:23744"/>
        <dbReference type="ChEBI" id="CHEBI:16810"/>
        <dbReference type="ChEBI" id="CHEBI:29985"/>
        <dbReference type="ChEBI" id="CHEBI:57766"/>
        <dbReference type="ChEBI" id="CHEBI:57980"/>
        <dbReference type="EC" id="2.6.1.9"/>
    </reaction>
</comment>
<dbReference type="Gene3D" id="3.40.640.10">
    <property type="entry name" value="Type I PLP-dependent aspartate aminotransferase-like (Major domain)"/>
    <property type="match status" value="1"/>
</dbReference>
<keyword evidence="9 12" id="KW-0663">Pyridoxal phosphate</keyword>
<dbReference type="GO" id="GO:0030170">
    <property type="term" value="F:pyridoxal phosphate binding"/>
    <property type="evidence" value="ECO:0007669"/>
    <property type="project" value="InterPro"/>
</dbReference>
<keyword evidence="8 12" id="KW-0808">Transferase</keyword>